<feature type="transmembrane region" description="Helical" evidence="5">
    <location>
        <begin position="203"/>
        <end position="223"/>
    </location>
</feature>
<dbReference type="Proteomes" id="UP000664203">
    <property type="component" value="Unassembled WGS sequence"/>
</dbReference>
<dbReference type="OrthoDB" id="5348404at2759"/>
<dbReference type="SMART" id="SM01417">
    <property type="entry name" value="Solute_trans_a"/>
    <property type="match status" value="1"/>
</dbReference>
<evidence type="ECO:0000256" key="5">
    <source>
        <dbReference type="SAM" id="Phobius"/>
    </source>
</evidence>
<sequence length="371" mass="42179">MSLNFTGINVTQTLDIAEDTCKLSPFFNQTDPYASGYTYHQILLIVSTVATTLCLIFSVSLASVHLSNWVKPNEQKQLVRIIIFAPISAIFSLFSLAFYDASWILEPFPELYECFALVAMFYLLVLYVAPHEAHRDHFFMNLQRFGVLKNKPKHDRGSLRWFKMIWVMVFQILPAKLALNVAVWTLGSVMCPLKYKLSRSATALSVIESIVTSICVLGIVWFARRMAPELKQHKVTYKLISFKGIVGITLTQAPVFQLFVQYQWFHRTPYVSILDFAVGTPAFMTCVEMFVVSVIFLWSFSAEQYLELSSSLPRTRSLGGALVETLDIRDIFQGIWYMCKIAFCCGGRSRAVGKEYGSKESDLESDTVEMI</sequence>
<evidence type="ECO:0000256" key="4">
    <source>
        <dbReference type="ARBA" id="ARBA00023136"/>
    </source>
</evidence>
<proteinExistence type="predicted"/>
<feature type="transmembrane region" description="Helical" evidence="5">
    <location>
        <begin position="161"/>
        <end position="183"/>
    </location>
</feature>
<dbReference type="InterPro" id="IPR005178">
    <property type="entry name" value="Ostalpha/TMEM184C"/>
</dbReference>
<evidence type="ECO:0000256" key="1">
    <source>
        <dbReference type="ARBA" id="ARBA00004141"/>
    </source>
</evidence>
<dbReference type="EMBL" id="CAJPDR010000073">
    <property type="protein sequence ID" value="CAF9914433.1"/>
    <property type="molecule type" value="Genomic_DNA"/>
</dbReference>
<organism evidence="6 7">
    <name type="scientific">Alectoria fallacina</name>
    <dbReference type="NCBI Taxonomy" id="1903189"/>
    <lineage>
        <taxon>Eukaryota</taxon>
        <taxon>Fungi</taxon>
        <taxon>Dikarya</taxon>
        <taxon>Ascomycota</taxon>
        <taxon>Pezizomycotina</taxon>
        <taxon>Lecanoromycetes</taxon>
        <taxon>OSLEUM clade</taxon>
        <taxon>Lecanoromycetidae</taxon>
        <taxon>Lecanorales</taxon>
        <taxon>Lecanorineae</taxon>
        <taxon>Parmeliaceae</taxon>
        <taxon>Alectoria</taxon>
    </lineage>
</organism>
<keyword evidence="7" id="KW-1185">Reference proteome</keyword>
<gene>
    <name evidence="6" type="ORF">ALECFALPRED_009592</name>
</gene>
<evidence type="ECO:0000256" key="3">
    <source>
        <dbReference type="ARBA" id="ARBA00022989"/>
    </source>
</evidence>
<feature type="transmembrane region" description="Helical" evidence="5">
    <location>
        <begin position="111"/>
        <end position="129"/>
    </location>
</feature>
<accession>A0A8H3EYX9</accession>
<keyword evidence="4 5" id="KW-0472">Membrane</keyword>
<comment type="caution">
    <text evidence="6">The sequence shown here is derived from an EMBL/GenBank/DDBJ whole genome shotgun (WGS) entry which is preliminary data.</text>
</comment>
<evidence type="ECO:0000256" key="2">
    <source>
        <dbReference type="ARBA" id="ARBA00022692"/>
    </source>
</evidence>
<comment type="subcellular location">
    <subcellularLocation>
        <location evidence="1">Membrane</location>
        <topology evidence="1">Multi-pass membrane protein</topology>
    </subcellularLocation>
</comment>
<protein>
    <submittedName>
        <fullName evidence="6">Uncharacterized protein</fullName>
    </submittedName>
</protein>
<dbReference type="AlphaFoldDB" id="A0A8H3EYX9"/>
<keyword evidence="3 5" id="KW-1133">Transmembrane helix</keyword>
<dbReference type="PANTHER" id="PTHR23423">
    <property type="entry name" value="ORGANIC SOLUTE TRANSPORTER-RELATED"/>
    <property type="match status" value="1"/>
</dbReference>
<reference evidence="6" key="1">
    <citation type="submission" date="2021-03" db="EMBL/GenBank/DDBJ databases">
        <authorList>
            <person name="Tagirdzhanova G."/>
        </authorList>
    </citation>
    <scope>NUCLEOTIDE SEQUENCE</scope>
</reference>
<keyword evidence="2 5" id="KW-0812">Transmembrane</keyword>
<feature type="transmembrane region" description="Helical" evidence="5">
    <location>
        <begin position="42"/>
        <end position="66"/>
    </location>
</feature>
<feature type="transmembrane region" description="Helical" evidence="5">
    <location>
        <begin position="78"/>
        <end position="99"/>
    </location>
</feature>
<name>A0A8H3EYX9_9LECA</name>
<evidence type="ECO:0000313" key="7">
    <source>
        <dbReference type="Proteomes" id="UP000664203"/>
    </source>
</evidence>
<feature type="transmembrane region" description="Helical" evidence="5">
    <location>
        <begin position="276"/>
        <end position="300"/>
    </location>
</feature>
<dbReference type="GO" id="GO:0016020">
    <property type="term" value="C:membrane"/>
    <property type="evidence" value="ECO:0007669"/>
    <property type="project" value="UniProtKB-SubCell"/>
</dbReference>
<feature type="transmembrane region" description="Helical" evidence="5">
    <location>
        <begin position="244"/>
        <end position="264"/>
    </location>
</feature>
<evidence type="ECO:0000313" key="6">
    <source>
        <dbReference type="EMBL" id="CAF9914433.1"/>
    </source>
</evidence>
<dbReference type="Pfam" id="PF03619">
    <property type="entry name" value="Solute_trans_a"/>
    <property type="match status" value="1"/>
</dbReference>